<sequence>MAIDSALKRFSATNILMPFRGGCYPGVAGIVKAERQAVTYLYSGIAAASPITIDGQVSTGFASAKTGQAFTSAQPKKTFSGGRPTVTFT</sequence>
<name>A0A0F9MCK3_9ZZZZ</name>
<dbReference type="AlphaFoldDB" id="A0A0F9MCK3"/>
<gene>
    <name evidence="1" type="ORF">LCGC14_1090440</name>
</gene>
<accession>A0A0F9MCK3</accession>
<dbReference type="EMBL" id="LAZR01004840">
    <property type="protein sequence ID" value="KKN05120.1"/>
    <property type="molecule type" value="Genomic_DNA"/>
</dbReference>
<comment type="caution">
    <text evidence="1">The sequence shown here is derived from an EMBL/GenBank/DDBJ whole genome shotgun (WGS) entry which is preliminary data.</text>
</comment>
<organism evidence="1">
    <name type="scientific">marine sediment metagenome</name>
    <dbReference type="NCBI Taxonomy" id="412755"/>
    <lineage>
        <taxon>unclassified sequences</taxon>
        <taxon>metagenomes</taxon>
        <taxon>ecological metagenomes</taxon>
    </lineage>
</organism>
<reference evidence="1" key="1">
    <citation type="journal article" date="2015" name="Nature">
        <title>Complex archaea that bridge the gap between prokaryotes and eukaryotes.</title>
        <authorList>
            <person name="Spang A."/>
            <person name="Saw J.H."/>
            <person name="Jorgensen S.L."/>
            <person name="Zaremba-Niedzwiedzka K."/>
            <person name="Martijn J."/>
            <person name="Lind A.E."/>
            <person name="van Eijk R."/>
            <person name="Schleper C."/>
            <person name="Guy L."/>
            <person name="Ettema T.J."/>
        </authorList>
    </citation>
    <scope>NUCLEOTIDE SEQUENCE</scope>
</reference>
<evidence type="ECO:0000313" key="1">
    <source>
        <dbReference type="EMBL" id="KKN05120.1"/>
    </source>
</evidence>
<proteinExistence type="predicted"/>
<protein>
    <submittedName>
        <fullName evidence="1">Uncharacterized protein</fullName>
    </submittedName>
</protein>